<protein>
    <recommendedName>
        <fullName evidence="9">Phosphatidylcholine transfer protein</fullName>
    </recommendedName>
    <alternativeName>
        <fullName evidence="11">START domain-containing protein 2</fullName>
    </alternativeName>
    <alternativeName>
        <fullName evidence="10">StAR-related lipid transfer protein 2</fullName>
    </alternativeName>
</protein>
<sequence>MYSWKVTRHALRRFNSSHHTSHACNVSRLALVLEHRGNPGRGRFGGYRRRISMWLREQSSQVAQTCKRQFEFVAAQRVRRCMQIFHLYTRIWDETALREFMRSWRRRVARNAKGFLISATGVTAYNWDRDRISDEEIQTYNHEIEGIYKLRDSTVVCAKCHLRIVIDIVQPDIKYCKCNGVQPSAASNQELEDWQPFIERQDMLIWRRKEVGGLFAYKVYGSFADVTANDFLQVQIDVDYRKKWDPTAQELQIIETDPDTESSTDHSTDIIHWEMIWPKLFSNRDYVYQRRWVVDNDKGLVIIVSRVTEHPDVPERRGTYRVRTYWSYMVIKPYTKFHEPGIEFGLTYFDDPGVAVPSAVTAWVALRGLPDFLVRMRQASKDYQKYKQSITDAGHLPLGDISKEQVEADAKDKLSNNNDNGKSMKNYKDERDESADDISKLHLPHNVQQKNDTVESQNKNDTTNSAPKEEQGLLHYFYLTKLFALFNL</sequence>
<evidence type="ECO:0000256" key="10">
    <source>
        <dbReference type="ARBA" id="ARBA00077188"/>
    </source>
</evidence>
<dbReference type="STRING" id="2015173.A0A026W2A2"/>
<keyword evidence="5" id="KW-0007">Acetylation</keyword>
<evidence type="ECO:0000256" key="11">
    <source>
        <dbReference type="ARBA" id="ARBA00079049"/>
    </source>
</evidence>
<dbReference type="InterPro" id="IPR041949">
    <property type="entry name" value="START_STARD7"/>
</dbReference>
<evidence type="ECO:0000259" key="13">
    <source>
        <dbReference type="PROSITE" id="PS50848"/>
    </source>
</evidence>
<evidence type="ECO:0000313" key="14">
    <source>
        <dbReference type="EMBL" id="EZA49164.1"/>
    </source>
</evidence>
<evidence type="ECO:0000313" key="17">
    <source>
        <dbReference type="Proteomes" id="UP000279307"/>
    </source>
</evidence>
<organism evidence="14 16">
    <name type="scientific">Ooceraea biroi</name>
    <name type="common">Clonal raider ant</name>
    <name type="synonym">Cerapachys biroi</name>
    <dbReference type="NCBI Taxonomy" id="2015173"/>
    <lineage>
        <taxon>Eukaryota</taxon>
        <taxon>Metazoa</taxon>
        <taxon>Ecdysozoa</taxon>
        <taxon>Arthropoda</taxon>
        <taxon>Hexapoda</taxon>
        <taxon>Insecta</taxon>
        <taxon>Pterygota</taxon>
        <taxon>Neoptera</taxon>
        <taxon>Endopterygota</taxon>
        <taxon>Hymenoptera</taxon>
        <taxon>Apocrita</taxon>
        <taxon>Aculeata</taxon>
        <taxon>Formicoidea</taxon>
        <taxon>Formicidae</taxon>
        <taxon>Dorylinae</taxon>
        <taxon>Ooceraea</taxon>
    </lineage>
</organism>
<keyword evidence="2" id="KW-0813">Transport</keyword>
<comment type="subunit">
    <text evidence="8">Interacts with ACOT13/THEM2.</text>
</comment>
<dbReference type="Pfam" id="PF01852">
    <property type="entry name" value="START"/>
    <property type="match status" value="1"/>
</dbReference>
<dbReference type="InterPro" id="IPR002913">
    <property type="entry name" value="START_lipid-bd_dom"/>
</dbReference>
<reference evidence="15 17" key="2">
    <citation type="journal article" date="2018" name="Genome Res.">
        <title>The genomic architecture and molecular evolution of ant odorant receptors.</title>
        <authorList>
            <person name="McKenzie S.K."/>
            <person name="Kronauer D.J.C."/>
        </authorList>
    </citation>
    <scope>NUCLEOTIDE SEQUENCE [LARGE SCALE GENOMIC DNA]</scope>
    <source>
        <strain evidence="15">Clonal line C1</strain>
    </source>
</reference>
<dbReference type="GO" id="GO:0006869">
    <property type="term" value="P:lipid transport"/>
    <property type="evidence" value="ECO:0007669"/>
    <property type="project" value="UniProtKB-KW"/>
</dbReference>
<dbReference type="Gene3D" id="3.30.530.20">
    <property type="match status" value="1"/>
</dbReference>
<dbReference type="PANTHER" id="PTHR19308">
    <property type="entry name" value="PHOSPHATIDYLCHOLINE TRANSFER PROTEIN"/>
    <property type="match status" value="1"/>
</dbReference>
<feature type="domain" description="START" evidence="13">
    <location>
        <begin position="192"/>
        <end position="385"/>
    </location>
</feature>
<dbReference type="EMBL" id="KK107538">
    <property type="protein sequence ID" value="EZA49164.1"/>
    <property type="molecule type" value="Genomic_DNA"/>
</dbReference>
<name>A0A026W2A2_OOCBI</name>
<gene>
    <name evidence="15" type="ORF">DMN91_005280</name>
    <name evidence="14" type="ORF">X777_12577</name>
</gene>
<dbReference type="CDD" id="cd08911">
    <property type="entry name" value="START_STARD7-like"/>
    <property type="match status" value="1"/>
</dbReference>
<keyword evidence="6" id="KW-0445">Lipid transport</keyword>
<evidence type="ECO:0000256" key="1">
    <source>
        <dbReference type="ARBA" id="ARBA00004496"/>
    </source>
</evidence>
<dbReference type="FunFam" id="3.30.530.20:FF:000017">
    <property type="entry name" value="Phosphatidylcholine transfer protein, putative"/>
    <property type="match status" value="1"/>
</dbReference>
<keyword evidence="7" id="KW-0446">Lipid-binding</keyword>
<keyword evidence="16" id="KW-1185">Reference proteome</keyword>
<feature type="compositionally biased region" description="Polar residues" evidence="12">
    <location>
        <begin position="446"/>
        <end position="466"/>
    </location>
</feature>
<evidence type="ECO:0000256" key="7">
    <source>
        <dbReference type="ARBA" id="ARBA00023121"/>
    </source>
</evidence>
<evidence type="ECO:0000256" key="8">
    <source>
        <dbReference type="ARBA" id="ARBA00063535"/>
    </source>
</evidence>
<accession>A0A026W2A2</accession>
<dbReference type="SUPFAM" id="SSF55961">
    <property type="entry name" value="Bet v1-like"/>
    <property type="match status" value="1"/>
</dbReference>
<feature type="region of interest" description="Disordered" evidence="12">
    <location>
        <begin position="410"/>
        <end position="467"/>
    </location>
</feature>
<evidence type="ECO:0000256" key="9">
    <source>
        <dbReference type="ARBA" id="ARBA00069061"/>
    </source>
</evidence>
<dbReference type="InterPro" id="IPR051213">
    <property type="entry name" value="START_lipid_transfer"/>
</dbReference>
<evidence type="ECO:0000256" key="5">
    <source>
        <dbReference type="ARBA" id="ARBA00022990"/>
    </source>
</evidence>
<dbReference type="Proteomes" id="UP000279307">
    <property type="component" value="Chromosome 5"/>
</dbReference>
<evidence type="ECO:0000256" key="2">
    <source>
        <dbReference type="ARBA" id="ARBA00022448"/>
    </source>
</evidence>
<dbReference type="OMA" id="NQLCERC"/>
<evidence type="ECO:0000313" key="16">
    <source>
        <dbReference type="Proteomes" id="UP000053097"/>
    </source>
</evidence>
<evidence type="ECO:0000256" key="4">
    <source>
        <dbReference type="ARBA" id="ARBA00022553"/>
    </source>
</evidence>
<proteinExistence type="predicted"/>
<dbReference type="OrthoDB" id="1295045at2759"/>
<keyword evidence="4" id="KW-0597">Phosphoprotein</keyword>
<dbReference type="PANTHER" id="PTHR19308:SF8">
    <property type="entry name" value="STAR-RELATED LIPID TRANSFER PROTEIN 7, MITOCHONDRIAL"/>
    <property type="match status" value="1"/>
</dbReference>
<dbReference type="GO" id="GO:0008289">
    <property type="term" value="F:lipid binding"/>
    <property type="evidence" value="ECO:0007669"/>
    <property type="project" value="UniProtKB-KW"/>
</dbReference>
<evidence type="ECO:0000256" key="6">
    <source>
        <dbReference type="ARBA" id="ARBA00023055"/>
    </source>
</evidence>
<comment type="subcellular location">
    <subcellularLocation>
        <location evidence="1">Cytoplasm</location>
    </subcellularLocation>
</comment>
<dbReference type="SMART" id="SM00234">
    <property type="entry name" value="START"/>
    <property type="match status" value="1"/>
</dbReference>
<dbReference type="AlphaFoldDB" id="A0A026W2A2"/>
<evidence type="ECO:0000313" key="15">
    <source>
        <dbReference type="EMBL" id="RLU23002.1"/>
    </source>
</evidence>
<dbReference type="InterPro" id="IPR023393">
    <property type="entry name" value="START-like_dom_sf"/>
</dbReference>
<evidence type="ECO:0000256" key="12">
    <source>
        <dbReference type="SAM" id="MobiDB-lite"/>
    </source>
</evidence>
<reference evidence="14 16" key="1">
    <citation type="journal article" date="2014" name="Curr. Biol.">
        <title>The genome of the clonal raider ant Cerapachys biroi.</title>
        <authorList>
            <person name="Oxley P.R."/>
            <person name="Ji L."/>
            <person name="Fetter-Pruneda I."/>
            <person name="McKenzie S.K."/>
            <person name="Li C."/>
            <person name="Hu H."/>
            <person name="Zhang G."/>
            <person name="Kronauer D.J."/>
        </authorList>
    </citation>
    <scope>NUCLEOTIDE SEQUENCE [LARGE SCALE GENOMIC DNA]</scope>
</reference>
<keyword evidence="3" id="KW-0963">Cytoplasm</keyword>
<dbReference type="Proteomes" id="UP000053097">
    <property type="component" value="Unassembled WGS sequence"/>
</dbReference>
<reference evidence="15" key="3">
    <citation type="submission" date="2018-07" db="EMBL/GenBank/DDBJ databases">
        <authorList>
            <person name="Mckenzie S.K."/>
            <person name="Kronauer D.J.C."/>
        </authorList>
    </citation>
    <scope>NUCLEOTIDE SEQUENCE</scope>
    <source>
        <strain evidence="15">Clonal line C1</strain>
    </source>
</reference>
<dbReference type="EMBL" id="QOIP01000005">
    <property type="protein sequence ID" value="RLU23002.1"/>
    <property type="molecule type" value="Genomic_DNA"/>
</dbReference>
<evidence type="ECO:0000256" key="3">
    <source>
        <dbReference type="ARBA" id="ARBA00022490"/>
    </source>
</evidence>
<dbReference type="GO" id="GO:0005829">
    <property type="term" value="C:cytosol"/>
    <property type="evidence" value="ECO:0007669"/>
    <property type="project" value="UniProtKB-ARBA"/>
</dbReference>
<dbReference type="PROSITE" id="PS50848">
    <property type="entry name" value="START"/>
    <property type="match status" value="1"/>
</dbReference>